<comment type="caution">
    <text evidence="2">The sequence shown here is derived from an EMBL/GenBank/DDBJ whole genome shotgun (WGS) entry which is preliminary data.</text>
</comment>
<protein>
    <submittedName>
        <fullName evidence="2">Uncharacterized protein</fullName>
    </submittedName>
</protein>
<evidence type="ECO:0000313" key="2">
    <source>
        <dbReference type="EMBL" id="GHH99160.1"/>
    </source>
</evidence>
<name>A0ABQ3N938_9BACI</name>
<feature type="coiled-coil region" evidence="1">
    <location>
        <begin position="17"/>
        <end position="44"/>
    </location>
</feature>
<gene>
    <name evidence="2" type="ORF">AM1BK_27030</name>
</gene>
<sequence>MLKSNESLITGEMLAKYYELNKQKKEIELEMNELKEMFQHYFNQLVGTDRKGEITVNGYKIQRQIRKTEKYIEEETVKMLEDLQLNDLIQVVKKPDDKKIKAAVNLGLLNPEQLNSCITTTYSPAIIVKPLTPR</sequence>
<evidence type="ECO:0000313" key="3">
    <source>
        <dbReference type="Proteomes" id="UP000637074"/>
    </source>
</evidence>
<reference evidence="2 3" key="1">
    <citation type="journal article" date="2022" name="Int. J. Syst. Evol. Microbiol.">
        <title>Neobacillus kokaensis sp. nov., isolated from soil.</title>
        <authorList>
            <person name="Yuki K."/>
            <person name="Matsubara H."/>
            <person name="Yamaguchi S."/>
        </authorList>
    </citation>
    <scope>NUCLEOTIDE SEQUENCE [LARGE SCALE GENOMIC DNA]</scope>
    <source>
        <strain evidence="2 3">LOB 377</strain>
    </source>
</reference>
<dbReference type="Proteomes" id="UP000637074">
    <property type="component" value="Unassembled WGS sequence"/>
</dbReference>
<organism evidence="2 3">
    <name type="scientific">Neobacillus kokaensis</name>
    <dbReference type="NCBI Taxonomy" id="2759023"/>
    <lineage>
        <taxon>Bacteria</taxon>
        <taxon>Bacillati</taxon>
        <taxon>Bacillota</taxon>
        <taxon>Bacilli</taxon>
        <taxon>Bacillales</taxon>
        <taxon>Bacillaceae</taxon>
        <taxon>Neobacillus</taxon>
    </lineage>
</organism>
<accession>A0ABQ3N938</accession>
<keyword evidence="1" id="KW-0175">Coiled coil</keyword>
<dbReference type="RefSeq" id="WP_223282697.1">
    <property type="nucleotide sequence ID" value="NZ_BNDS01000010.1"/>
</dbReference>
<dbReference type="EMBL" id="BNDS01000010">
    <property type="protein sequence ID" value="GHH99160.1"/>
    <property type="molecule type" value="Genomic_DNA"/>
</dbReference>
<evidence type="ECO:0000256" key="1">
    <source>
        <dbReference type="SAM" id="Coils"/>
    </source>
</evidence>
<proteinExistence type="predicted"/>
<keyword evidence="3" id="KW-1185">Reference proteome</keyword>